<dbReference type="PROSITE" id="PS51186">
    <property type="entry name" value="GNAT"/>
    <property type="match status" value="1"/>
</dbReference>
<feature type="domain" description="N-acetyltransferase" evidence="3">
    <location>
        <begin position="1"/>
        <end position="147"/>
    </location>
</feature>
<evidence type="ECO:0000256" key="2">
    <source>
        <dbReference type="ARBA" id="ARBA00023315"/>
    </source>
</evidence>
<dbReference type="CDD" id="cd04301">
    <property type="entry name" value="NAT_SF"/>
    <property type="match status" value="1"/>
</dbReference>
<dbReference type="EMBL" id="JAHBMH010000073">
    <property type="protein sequence ID" value="KAK1932765.1"/>
    <property type="molecule type" value="Genomic_DNA"/>
</dbReference>
<accession>A0AAD9LDU5</accession>
<dbReference type="GO" id="GO:0004596">
    <property type="term" value="F:protein-N-terminal amino-acid acetyltransferase activity"/>
    <property type="evidence" value="ECO:0007669"/>
    <property type="project" value="TreeGrafter"/>
</dbReference>
<protein>
    <submittedName>
        <fullName evidence="4">Acetyltransferase, GNAT family protein</fullName>
    </submittedName>
</protein>
<gene>
    <name evidence="4" type="ORF">X943_000684</name>
</gene>
<evidence type="ECO:0000259" key="3">
    <source>
        <dbReference type="PROSITE" id="PS51186"/>
    </source>
</evidence>
<dbReference type="Gene3D" id="3.40.630.30">
    <property type="match status" value="1"/>
</dbReference>
<evidence type="ECO:0000256" key="1">
    <source>
        <dbReference type="ARBA" id="ARBA00022679"/>
    </source>
</evidence>
<dbReference type="PANTHER" id="PTHR45910:SF1">
    <property type="entry name" value="N-ALPHA-ACETYLTRANSFERASE 20"/>
    <property type="match status" value="1"/>
</dbReference>
<dbReference type="AlphaFoldDB" id="A0AAD9LDU5"/>
<comment type="caution">
    <text evidence="4">The sequence shown here is derived from an EMBL/GenBank/DDBJ whole genome shotgun (WGS) entry which is preliminary data.</text>
</comment>
<sequence length="148" mass="17475">MRRMTYTDIYAIRRIEKDEFTEIYSFADYLKFLVYYPLLCLVIDVDGELAAFIIGNTNIEEGTPYGHISSLVVRPKFRRRKLATTLMNEFERVCRSELNCEFVNFFVNCKNTVARSLYDKLGYRVHARLPQYYNDASDALDMRKPIKP</sequence>
<organism evidence="4 5">
    <name type="scientific">Babesia divergens</name>
    <dbReference type="NCBI Taxonomy" id="32595"/>
    <lineage>
        <taxon>Eukaryota</taxon>
        <taxon>Sar</taxon>
        <taxon>Alveolata</taxon>
        <taxon>Apicomplexa</taxon>
        <taxon>Aconoidasida</taxon>
        <taxon>Piroplasmida</taxon>
        <taxon>Babesiidae</taxon>
        <taxon>Babesia</taxon>
    </lineage>
</organism>
<dbReference type="InterPro" id="IPR000182">
    <property type="entry name" value="GNAT_dom"/>
</dbReference>
<dbReference type="GO" id="GO:0031416">
    <property type="term" value="C:NatB complex"/>
    <property type="evidence" value="ECO:0007669"/>
    <property type="project" value="TreeGrafter"/>
</dbReference>
<reference evidence="4" key="1">
    <citation type="journal article" date="2014" name="Nucleic Acids Res.">
        <title>The evolutionary dynamics of variant antigen genes in Babesia reveal a history of genomic innovation underlying host-parasite interaction.</title>
        <authorList>
            <person name="Jackson A.P."/>
            <person name="Otto T.D."/>
            <person name="Darby A."/>
            <person name="Ramaprasad A."/>
            <person name="Xia D."/>
            <person name="Echaide I.E."/>
            <person name="Farber M."/>
            <person name="Gahlot S."/>
            <person name="Gamble J."/>
            <person name="Gupta D."/>
            <person name="Gupta Y."/>
            <person name="Jackson L."/>
            <person name="Malandrin L."/>
            <person name="Malas T.B."/>
            <person name="Moussa E."/>
            <person name="Nair M."/>
            <person name="Reid A.J."/>
            <person name="Sanders M."/>
            <person name="Sharma J."/>
            <person name="Tracey A."/>
            <person name="Quail M.A."/>
            <person name="Weir W."/>
            <person name="Wastling J.M."/>
            <person name="Hall N."/>
            <person name="Willadsen P."/>
            <person name="Lingelbach K."/>
            <person name="Shiels B."/>
            <person name="Tait A."/>
            <person name="Berriman M."/>
            <person name="Allred D.R."/>
            <person name="Pain A."/>
        </authorList>
    </citation>
    <scope>NUCLEOTIDE SEQUENCE</scope>
    <source>
        <strain evidence="4">1802A</strain>
    </source>
</reference>
<keyword evidence="2" id="KW-0012">Acyltransferase</keyword>
<keyword evidence="1" id="KW-0808">Transferase</keyword>
<keyword evidence="5" id="KW-1185">Reference proteome</keyword>
<dbReference type="SUPFAM" id="SSF55729">
    <property type="entry name" value="Acyl-CoA N-acyltransferases (Nat)"/>
    <property type="match status" value="1"/>
</dbReference>
<name>A0AAD9LDU5_BABDI</name>
<dbReference type="PANTHER" id="PTHR45910">
    <property type="entry name" value="N-ALPHA-ACETYLTRANSFERASE 20"/>
    <property type="match status" value="1"/>
</dbReference>
<dbReference type="InterPro" id="IPR051646">
    <property type="entry name" value="NatB_acetyltransferase_subunit"/>
</dbReference>
<evidence type="ECO:0000313" key="5">
    <source>
        <dbReference type="Proteomes" id="UP001195914"/>
    </source>
</evidence>
<evidence type="ECO:0000313" key="4">
    <source>
        <dbReference type="EMBL" id="KAK1932765.1"/>
    </source>
</evidence>
<reference evidence="4" key="2">
    <citation type="submission" date="2021-05" db="EMBL/GenBank/DDBJ databases">
        <authorList>
            <person name="Pain A."/>
        </authorList>
    </citation>
    <scope>NUCLEOTIDE SEQUENCE</scope>
    <source>
        <strain evidence="4">1802A</strain>
    </source>
</reference>
<dbReference type="InterPro" id="IPR016181">
    <property type="entry name" value="Acyl_CoA_acyltransferase"/>
</dbReference>
<proteinExistence type="predicted"/>
<dbReference type="Proteomes" id="UP001195914">
    <property type="component" value="Unassembled WGS sequence"/>
</dbReference>
<dbReference type="Pfam" id="PF00583">
    <property type="entry name" value="Acetyltransf_1"/>
    <property type="match status" value="1"/>
</dbReference>